<gene>
    <name evidence="2" type="ORF">DFO77_1336</name>
</gene>
<name>A0A368UJW7_9BACT</name>
<protein>
    <submittedName>
        <fullName evidence="2">Uncharacterized protein</fullName>
    </submittedName>
</protein>
<dbReference type="AlphaFoldDB" id="A0A368UJW7"/>
<keyword evidence="1" id="KW-0472">Membrane</keyword>
<keyword evidence="1" id="KW-0812">Transmembrane</keyword>
<accession>A0A368UJW7</accession>
<dbReference type="RefSeq" id="WP_147272007.1">
    <property type="nucleotide sequence ID" value="NZ_QPIZ01000033.1"/>
</dbReference>
<evidence type="ECO:0000313" key="3">
    <source>
        <dbReference type="Proteomes" id="UP000252733"/>
    </source>
</evidence>
<dbReference type="Proteomes" id="UP000252733">
    <property type="component" value="Unassembled WGS sequence"/>
</dbReference>
<reference evidence="2 3" key="1">
    <citation type="submission" date="2018-07" db="EMBL/GenBank/DDBJ databases">
        <title>Freshwater and sediment microbial communities from various areas in North America, analyzing microbe dynamics in response to fracking.</title>
        <authorList>
            <person name="Lamendella R."/>
        </authorList>
    </citation>
    <scope>NUCLEOTIDE SEQUENCE [LARGE SCALE GENOMIC DNA]</scope>
    <source>
        <strain evidence="2 3">160A</strain>
    </source>
</reference>
<keyword evidence="3" id="KW-1185">Reference proteome</keyword>
<comment type="caution">
    <text evidence="2">The sequence shown here is derived from an EMBL/GenBank/DDBJ whole genome shotgun (WGS) entry which is preliminary data.</text>
</comment>
<evidence type="ECO:0000256" key="1">
    <source>
        <dbReference type="SAM" id="Phobius"/>
    </source>
</evidence>
<keyword evidence="1" id="KW-1133">Transmembrane helix</keyword>
<evidence type="ECO:0000313" key="2">
    <source>
        <dbReference type="EMBL" id="RCW28953.1"/>
    </source>
</evidence>
<dbReference type="EMBL" id="QPIZ01000033">
    <property type="protein sequence ID" value="RCW28953.1"/>
    <property type="molecule type" value="Genomic_DNA"/>
</dbReference>
<feature type="transmembrane region" description="Helical" evidence="1">
    <location>
        <begin position="7"/>
        <end position="28"/>
    </location>
</feature>
<proteinExistence type="predicted"/>
<organism evidence="2 3">
    <name type="scientific">Marinilabilia salmonicolor</name>
    <dbReference type="NCBI Taxonomy" id="989"/>
    <lineage>
        <taxon>Bacteria</taxon>
        <taxon>Pseudomonadati</taxon>
        <taxon>Bacteroidota</taxon>
        <taxon>Bacteroidia</taxon>
        <taxon>Marinilabiliales</taxon>
        <taxon>Marinilabiliaceae</taxon>
        <taxon>Marinilabilia</taxon>
    </lineage>
</organism>
<feature type="transmembrane region" description="Helical" evidence="1">
    <location>
        <begin position="34"/>
        <end position="54"/>
    </location>
</feature>
<sequence length="65" mass="7439">MQKVRYSLLIFGIIILIADLASVNFNNLSWSENWLNYLIFIAMTATLVSVIQSIRSANKSENQNF</sequence>